<feature type="binding site" evidence="3">
    <location>
        <position position="148"/>
    </location>
    <ligand>
        <name>a divalent metal cation</name>
        <dbReference type="ChEBI" id="CHEBI:60240"/>
        <label>2</label>
    </ligand>
</feature>
<feature type="binding site" evidence="3">
    <location>
        <position position="89"/>
    </location>
    <ligand>
        <name>a divalent metal cation</name>
        <dbReference type="ChEBI" id="CHEBI:60240"/>
        <label>1</label>
    </ligand>
</feature>
<dbReference type="PROSITE" id="PS01090">
    <property type="entry name" value="TATD_2"/>
    <property type="match status" value="1"/>
</dbReference>
<dbReference type="GO" id="GO:0046872">
    <property type="term" value="F:metal ion binding"/>
    <property type="evidence" value="ECO:0007669"/>
    <property type="project" value="UniProtKB-KW"/>
</dbReference>
<dbReference type="SUPFAM" id="SSF51556">
    <property type="entry name" value="Metallo-dependent hydrolases"/>
    <property type="match status" value="1"/>
</dbReference>
<dbReference type="GO" id="GO:0004536">
    <property type="term" value="F:DNA nuclease activity"/>
    <property type="evidence" value="ECO:0007669"/>
    <property type="project" value="InterPro"/>
</dbReference>
<feature type="binding site" evidence="3">
    <location>
        <position position="6"/>
    </location>
    <ligand>
        <name>a divalent metal cation</name>
        <dbReference type="ChEBI" id="CHEBI:60240"/>
        <label>1</label>
    </ligand>
</feature>
<dbReference type="CDD" id="cd01310">
    <property type="entry name" value="TatD_DNAse"/>
    <property type="match status" value="1"/>
</dbReference>
<evidence type="ECO:0000256" key="2">
    <source>
        <dbReference type="ARBA" id="ARBA00022801"/>
    </source>
</evidence>
<dbReference type="Gene3D" id="3.20.20.140">
    <property type="entry name" value="Metal-dependent hydrolases"/>
    <property type="match status" value="1"/>
</dbReference>
<name>A0A2J0QAC8_9BACT</name>
<dbReference type="PANTHER" id="PTHR46124:SF2">
    <property type="entry name" value="D-AMINOACYL-TRNA DEACYLASE"/>
    <property type="match status" value="1"/>
</dbReference>
<evidence type="ECO:0000256" key="3">
    <source>
        <dbReference type="PIRSR" id="PIRSR005902-1"/>
    </source>
</evidence>
<dbReference type="AlphaFoldDB" id="A0A2J0QAC8"/>
<gene>
    <name evidence="4" type="ORF">COV29_04065</name>
</gene>
<keyword evidence="1 3" id="KW-0479">Metal-binding</keyword>
<organism evidence="4 5">
    <name type="scientific">Candidatus Yanofskybacteria bacterium CG10_big_fil_rev_8_21_14_0_10_36_16</name>
    <dbReference type="NCBI Taxonomy" id="1975096"/>
    <lineage>
        <taxon>Bacteria</taxon>
        <taxon>Candidatus Yanofskyibacteriota</taxon>
    </lineage>
</organism>
<evidence type="ECO:0000313" key="4">
    <source>
        <dbReference type="EMBL" id="PJE50554.1"/>
    </source>
</evidence>
<dbReference type="Pfam" id="PF01026">
    <property type="entry name" value="TatD_DNase"/>
    <property type="match status" value="1"/>
</dbReference>
<dbReference type="PROSITE" id="PS01091">
    <property type="entry name" value="TATD_3"/>
    <property type="match status" value="1"/>
</dbReference>
<dbReference type="InterPro" id="IPR032466">
    <property type="entry name" value="Metal_Hydrolase"/>
</dbReference>
<feature type="binding site" evidence="3">
    <location>
        <position position="8"/>
    </location>
    <ligand>
        <name>a divalent metal cation</name>
        <dbReference type="ChEBI" id="CHEBI:60240"/>
        <label>1</label>
    </ligand>
</feature>
<accession>A0A2J0QAC8</accession>
<dbReference type="InterPro" id="IPR015991">
    <property type="entry name" value="TatD/YcfH-like"/>
</dbReference>
<feature type="binding site" evidence="3">
    <location>
        <position position="196"/>
    </location>
    <ligand>
        <name>a divalent metal cation</name>
        <dbReference type="ChEBI" id="CHEBI:60240"/>
        <label>1</label>
    </ligand>
</feature>
<comment type="caution">
    <text evidence="4">The sequence shown here is derived from an EMBL/GenBank/DDBJ whole genome shotgun (WGS) entry which is preliminary data.</text>
</comment>
<dbReference type="EMBL" id="PCXQ01000006">
    <property type="protein sequence ID" value="PJE50554.1"/>
    <property type="molecule type" value="Genomic_DNA"/>
</dbReference>
<sequence length="248" mass="28679">MIIDSHCHPQFPQYNKDRDEVIKRALDNKVEMICVGTDLEMSKKAIELSEKHKGIWASVGVHPTDVDGGINVEPFEELLRNKKVVALGEIGLDYYHIKDEALREHQRITLMQFLDMNEKHGLPLIIHCREAYEDMLKIVDSRFRGVIHSWTANWETAKKFVDLGFYIGFNGIITFTDQYNDTVINTPLEKILIETDAPFLAPVPNRGKRNEPLWVKHVAEKISELKKISIEEVGKQTKENTKKLFRIK</sequence>
<evidence type="ECO:0000256" key="1">
    <source>
        <dbReference type="ARBA" id="ARBA00022723"/>
    </source>
</evidence>
<protein>
    <submittedName>
        <fullName evidence="4">Hydrolase TatD</fullName>
    </submittedName>
</protein>
<dbReference type="PIRSF" id="PIRSF005902">
    <property type="entry name" value="DNase_TatD"/>
    <property type="match status" value="1"/>
</dbReference>
<dbReference type="Proteomes" id="UP000228496">
    <property type="component" value="Unassembled WGS sequence"/>
</dbReference>
<dbReference type="GO" id="GO:0016788">
    <property type="term" value="F:hydrolase activity, acting on ester bonds"/>
    <property type="evidence" value="ECO:0007669"/>
    <property type="project" value="InterPro"/>
</dbReference>
<dbReference type="InterPro" id="IPR001130">
    <property type="entry name" value="TatD-like"/>
</dbReference>
<keyword evidence="2 4" id="KW-0378">Hydrolase</keyword>
<feature type="binding site" evidence="3">
    <location>
        <position position="127"/>
    </location>
    <ligand>
        <name>a divalent metal cation</name>
        <dbReference type="ChEBI" id="CHEBI:60240"/>
        <label>2</label>
    </ligand>
</feature>
<reference evidence="4 5" key="1">
    <citation type="submission" date="2017-09" db="EMBL/GenBank/DDBJ databases">
        <title>Depth-based differentiation of microbial function through sediment-hosted aquifers and enrichment of novel symbionts in the deep terrestrial subsurface.</title>
        <authorList>
            <person name="Probst A.J."/>
            <person name="Ladd B."/>
            <person name="Jarett J.K."/>
            <person name="Geller-Mcgrath D.E."/>
            <person name="Sieber C.M."/>
            <person name="Emerson J.B."/>
            <person name="Anantharaman K."/>
            <person name="Thomas B.C."/>
            <person name="Malmstrom R."/>
            <person name="Stieglmeier M."/>
            <person name="Klingl A."/>
            <person name="Woyke T."/>
            <person name="Ryan C.M."/>
            <person name="Banfield J.F."/>
        </authorList>
    </citation>
    <scope>NUCLEOTIDE SEQUENCE [LARGE SCALE GENOMIC DNA]</scope>
    <source>
        <strain evidence="4">CG10_big_fil_rev_8_21_14_0_10_36_16</strain>
    </source>
</reference>
<dbReference type="FunFam" id="3.20.20.140:FF:000005">
    <property type="entry name" value="TatD family hydrolase"/>
    <property type="match status" value="1"/>
</dbReference>
<dbReference type="NCBIfam" id="TIGR00010">
    <property type="entry name" value="YchF/TatD family DNA exonuclease"/>
    <property type="match status" value="1"/>
</dbReference>
<dbReference type="PANTHER" id="PTHR46124">
    <property type="entry name" value="D-AMINOACYL-TRNA DEACYLASE"/>
    <property type="match status" value="1"/>
</dbReference>
<evidence type="ECO:0000313" key="5">
    <source>
        <dbReference type="Proteomes" id="UP000228496"/>
    </source>
</evidence>
<dbReference type="InterPro" id="IPR018228">
    <property type="entry name" value="DNase_TatD-rel_CS"/>
</dbReference>
<proteinExistence type="predicted"/>